<keyword evidence="2" id="KW-1133">Transmembrane helix</keyword>
<evidence type="ECO:0000256" key="2">
    <source>
        <dbReference type="SAM" id="Phobius"/>
    </source>
</evidence>
<feature type="compositionally biased region" description="Basic and acidic residues" evidence="1">
    <location>
        <begin position="98"/>
        <end position="107"/>
    </location>
</feature>
<evidence type="ECO:0000313" key="3">
    <source>
        <dbReference type="EMBL" id="KAF2419681.1"/>
    </source>
</evidence>
<keyword evidence="2" id="KW-0472">Membrane</keyword>
<sequence length="242" mass="27166">MNTGEKSASVLQPEHFHLQLPHLAELGNHYHYERYSALSLTNYTFYQGFHARDIRIDTLAQLRRALEHFWSQAEDNKGRLRRSPMLYSKNKQRRILQKEFGNKEPRPQKCGSAAQSDKEKYLPAPRYPKELPLPTKLTSAVDHTAEGFVLVPVPRRRHGPQNANTIPTLAPTVTVLKYSGFHKTVDIIGEALEARADIISTEIVALVVFTKDHAITMAFYALVLLIAGASGAVGAAMYFIDG</sequence>
<proteinExistence type="predicted"/>
<protein>
    <submittedName>
        <fullName evidence="3">Uncharacterized protein</fullName>
    </submittedName>
</protein>
<reference evidence="3" key="1">
    <citation type="journal article" date="2020" name="Stud. Mycol.">
        <title>101 Dothideomycetes genomes: a test case for predicting lifestyles and emergence of pathogens.</title>
        <authorList>
            <person name="Haridas S."/>
            <person name="Albert R."/>
            <person name="Binder M."/>
            <person name="Bloem J."/>
            <person name="Labutti K."/>
            <person name="Salamov A."/>
            <person name="Andreopoulos B."/>
            <person name="Baker S."/>
            <person name="Barry K."/>
            <person name="Bills G."/>
            <person name="Bluhm B."/>
            <person name="Cannon C."/>
            <person name="Castanera R."/>
            <person name="Culley D."/>
            <person name="Daum C."/>
            <person name="Ezra D."/>
            <person name="Gonzalez J."/>
            <person name="Henrissat B."/>
            <person name="Kuo A."/>
            <person name="Liang C."/>
            <person name="Lipzen A."/>
            <person name="Lutzoni F."/>
            <person name="Magnuson J."/>
            <person name="Mondo S."/>
            <person name="Nolan M."/>
            <person name="Ohm R."/>
            <person name="Pangilinan J."/>
            <person name="Park H.-J."/>
            <person name="Ramirez L."/>
            <person name="Alfaro M."/>
            <person name="Sun H."/>
            <person name="Tritt A."/>
            <person name="Yoshinaga Y."/>
            <person name="Zwiers L.-H."/>
            <person name="Turgeon B."/>
            <person name="Goodwin S."/>
            <person name="Spatafora J."/>
            <person name="Crous P."/>
            <person name="Grigoriev I."/>
        </authorList>
    </citation>
    <scope>NUCLEOTIDE SEQUENCE</scope>
    <source>
        <strain evidence="3">CBS 130266</strain>
    </source>
</reference>
<comment type="caution">
    <text evidence="3">The sequence shown here is derived from an EMBL/GenBank/DDBJ whole genome shotgun (WGS) entry which is preliminary data.</text>
</comment>
<feature type="region of interest" description="Disordered" evidence="1">
    <location>
        <begin position="98"/>
        <end position="125"/>
    </location>
</feature>
<accession>A0A9P4NFQ9</accession>
<feature type="transmembrane region" description="Helical" evidence="2">
    <location>
        <begin position="217"/>
        <end position="240"/>
    </location>
</feature>
<name>A0A9P4NFQ9_9PEZI</name>
<dbReference type="EMBL" id="MU007117">
    <property type="protein sequence ID" value="KAF2419681.1"/>
    <property type="molecule type" value="Genomic_DNA"/>
</dbReference>
<organism evidence="3 4">
    <name type="scientific">Tothia fuscella</name>
    <dbReference type="NCBI Taxonomy" id="1048955"/>
    <lineage>
        <taxon>Eukaryota</taxon>
        <taxon>Fungi</taxon>
        <taxon>Dikarya</taxon>
        <taxon>Ascomycota</taxon>
        <taxon>Pezizomycotina</taxon>
        <taxon>Dothideomycetes</taxon>
        <taxon>Pleosporomycetidae</taxon>
        <taxon>Venturiales</taxon>
        <taxon>Cylindrosympodiaceae</taxon>
        <taxon>Tothia</taxon>
    </lineage>
</organism>
<dbReference type="AlphaFoldDB" id="A0A9P4NFQ9"/>
<gene>
    <name evidence="3" type="ORF">EJ08DRAFT_702751</name>
</gene>
<evidence type="ECO:0000256" key="1">
    <source>
        <dbReference type="SAM" id="MobiDB-lite"/>
    </source>
</evidence>
<evidence type="ECO:0000313" key="4">
    <source>
        <dbReference type="Proteomes" id="UP000800235"/>
    </source>
</evidence>
<dbReference type="Proteomes" id="UP000800235">
    <property type="component" value="Unassembled WGS sequence"/>
</dbReference>
<keyword evidence="2" id="KW-0812">Transmembrane</keyword>
<keyword evidence="4" id="KW-1185">Reference proteome</keyword>